<protein>
    <submittedName>
        <fullName evidence="1">Uncharacterized protein</fullName>
    </submittedName>
</protein>
<evidence type="ECO:0000313" key="2">
    <source>
        <dbReference type="Proteomes" id="UP000192940"/>
    </source>
</evidence>
<dbReference type="AlphaFoldDB" id="A0A1X7HKD9"/>
<dbReference type="EMBL" id="LT840184">
    <property type="protein sequence ID" value="SMF88188.1"/>
    <property type="molecule type" value="Genomic_DNA"/>
</dbReference>
<proteinExistence type="predicted"/>
<gene>
    <name evidence="1" type="ORF">SAMN05661091_4163</name>
</gene>
<name>A0A1X7HKD9_9BACL</name>
<dbReference type="Proteomes" id="UP000192940">
    <property type="component" value="Chromosome I"/>
</dbReference>
<accession>A0A1X7HKD9</accession>
<keyword evidence="2" id="KW-1185">Reference proteome</keyword>
<dbReference type="RefSeq" id="WP_208914929.1">
    <property type="nucleotide sequence ID" value="NZ_LT840184.1"/>
</dbReference>
<sequence length="82" mass="9297">MCSETKTIICKEGNLLLVCVEGQVELGGETYNTWHHEIWTDYEKYEAGISEEWLDDGPRIYCTSLAGYSNEAALSVFKSRLT</sequence>
<evidence type="ECO:0000313" key="1">
    <source>
        <dbReference type="EMBL" id="SMF88188.1"/>
    </source>
</evidence>
<organism evidence="1 2">
    <name type="scientific">Paenibacillus uliginis N3/975</name>
    <dbReference type="NCBI Taxonomy" id="1313296"/>
    <lineage>
        <taxon>Bacteria</taxon>
        <taxon>Bacillati</taxon>
        <taxon>Bacillota</taxon>
        <taxon>Bacilli</taxon>
        <taxon>Bacillales</taxon>
        <taxon>Paenibacillaceae</taxon>
        <taxon>Paenibacillus</taxon>
    </lineage>
</organism>
<dbReference type="STRING" id="1313296.SAMN05661091_4163"/>
<reference evidence="1 2" key="1">
    <citation type="submission" date="2017-04" db="EMBL/GenBank/DDBJ databases">
        <authorList>
            <person name="Afonso C.L."/>
            <person name="Miller P.J."/>
            <person name="Scott M.A."/>
            <person name="Spackman E."/>
            <person name="Goraichik I."/>
            <person name="Dimitrov K.M."/>
            <person name="Suarez D.L."/>
            <person name="Swayne D.E."/>
        </authorList>
    </citation>
    <scope>NUCLEOTIDE SEQUENCE [LARGE SCALE GENOMIC DNA]</scope>
    <source>
        <strain evidence="1 2">N3/975</strain>
    </source>
</reference>